<name>A0A3Q9QT66_9BACI</name>
<organism evidence="1 2">
    <name type="scientific">Neobacillus mesonae</name>
    <dbReference type="NCBI Taxonomy" id="1193713"/>
    <lineage>
        <taxon>Bacteria</taxon>
        <taxon>Bacillati</taxon>
        <taxon>Bacillota</taxon>
        <taxon>Bacilli</taxon>
        <taxon>Bacillales</taxon>
        <taxon>Bacillaceae</taxon>
        <taxon>Neobacillus</taxon>
    </lineage>
</organism>
<evidence type="ECO:0000313" key="1">
    <source>
        <dbReference type="EMBL" id="AZU61053.1"/>
    </source>
</evidence>
<dbReference type="SUPFAM" id="SSF102405">
    <property type="entry name" value="MCP/YpsA-like"/>
    <property type="match status" value="1"/>
</dbReference>
<dbReference type="InterPro" id="IPR010697">
    <property type="entry name" value="YspA"/>
</dbReference>
<evidence type="ECO:0000313" key="2">
    <source>
        <dbReference type="Proteomes" id="UP000282892"/>
    </source>
</evidence>
<dbReference type="RefSeq" id="WP_127485882.1">
    <property type="nucleotide sequence ID" value="NZ_CP022572.1"/>
</dbReference>
<dbReference type="AlphaFoldDB" id="A0A3Q9QT66"/>
<evidence type="ECO:0008006" key="3">
    <source>
        <dbReference type="Google" id="ProtNLM"/>
    </source>
</evidence>
<dbReference type="Gene3D" id="3.40.50.450">
    <property type="match status" value="1"/>
</dbReference>
<gene>
    <name evidence="1" type="ORF">CHR53_07185</name>
</gene>
<reference evidence="1 2" key="1">
    <citation type="submission" date="2017-07" db="EMBL/GenBank/DDBJ databases">
        <title>The complete genome sequence of Bacillus mesonae strain H20-5, an efficient strain improving plant abiotic stress resistance.</title>
        <authorList>
            <person name="Kim S.Y."/>
            <person name="Song H."/>
            <person name="Sang M.K."/>
            <person name="Weon H.-Y."/>
            <person name="Song J."/>
        </authorList>
    </citation>
    <scope>NUCLEOTIDE SEQUENCE [LARGE SCALE GENOMIC DNA]</scope>
    <source>
        <strain evidence="1 2">H20-5</strain>
    </source>
</reference>
<dbReference type="Pfam" id="PF06908">
    <property type="entry name" value="YpsA"/>
    <property type="match status" value="1"/>
</dbReference>
<dbReference type="EMBL" id="CP022572">
    <property type="protein sequence ID" value="AZU61053.1"/>
    <property type="molecule type" value="Genomic_DNA"/>
</dbReference>
<keyword evidence="2" id="KW-1185">Reference proteome</keyword>
<accession>A0A3Q9QT66</accession>
<dbReference type="Proteomes" id="UP000282892">
    <property type="component" value="Chromosome"/>
</dbReference>
<sequence>MGKVACFTGHRPNKLGGYNENNPTMLSIKRRLDNAITQAIKAGYTDFVSGMALGVDMIAAEIVLSKKKENGNIRLIAAIPFEGQEGKWPKPSQERWQRIVAQSDEIIYVCEPGYAAWKMQKRNMWMVDHSQAVIAVWDGTKGGTGNCVDYAEKAKHMPKIVHINPNRNGDPE</sequence>
<dbReference type="KEGG" id="nmk:CHR53_07185"/>
<dbReference type="PANTHER" id="PTHR38440">
    <property type="entry name" value="UPF0398 PROTEIN YPSA"/>
    <property type="match status" value="1"/>
</dbReference>
<dbReference type="PANTHER" id="PTHR38440:SF1">
    <property type="entry name" value="UPF0398 PROTEIN SPR0331"/>
    <property type="match status" value="1"/>
</dbReference>
<dbReference type="OrthoDB" id="1795759at2"/>
<protein>
    <recommendedName>
        <fullName evidence="3">DUF1273 domain-containing protein</fullName>
    </recommendedName>
</protein>
<proteinExistence type="predicted"/>